<feature type="non-terminal residue" evidence="1">
    <location>
        <position position="104"/>
    </location>
</feature>
<sequence>LLSDLNTLSAKCVAVQHQSLEFNSNESLFQTAKNELTTETMNLVTTSKTLIITMSDMVSQSQQLAEHLATCLTIIRKMFHLCSQLVQSLTVPLQTRNFVIRFIS</sequence>
<accession>A0A1B6G3E6</accession>
<dbReference type="AlphaFoldDB" id="A0A1B6G3E6"/>
<dbReference type="EMBL" id="GECZ01012804">
    <property type="protein sequence ID" value="JAS56965.1"/>
    <property type="molecule type" value="Transcribed_RNA"/>
</dbReference>
<protein>
    <submittedName>
        <fullName evidence="1">Uncharacterized protein</fullName>
    </submittedName>
</protein>
<evidence type="ECO:0000313" key="1">
    <source>
        <dbReference type="EMBL" id="JAS56965.1"/>
    </source>
</evidence>
<reference evidence="1" key="1">
    <citation type="submission" date="2015-11" db="EMBL/GenBank/DDBJ databases">
        <title>De novo transcriptome assembly of four potential Pierce s Disease insect vectors from Arizona vineyards.</title>
        <authorList>
            <person name="Tassone E.E."/>
        </authorList>
    </citation>
    <scope>NUCLEOTIDE SEQUENCE</scope>
</reference>
<name>A0A1B6G3E6_9HEMI</name>
<proteinExistence type="predicted"/>
<gene>
    <name evidence="1" type="ORF">g.45961</name>
</gene>
<feature type="non-terminal residue" evidence="1">
    <location>
        <position position="1"/>
    </location>
</feature>
<organism evidence="1">
    <name type="scientific">Cuerna arida</name>
    <dbReference type="NCBI Taxonomy" id="1464854"/>
    <lineage>
        <taxon>Eukaryota</taxon>
        <taxon>Metazoa</taxon>
        <taxon>Ecdysozoa</taxon>
        <taxon>Arthropoda</taxon>
        <taxon>Hexapoda</taxon>
        <taxon>Insecta</taxon>
        <taxon>Pterygota</taxon>
        <taxon>Neoptera</taxon>
        <taxon>Paraneoptera</taxon>
        <taxon>Hemiptera</taxon>
        <taxon>Auchenorrhyncha</taxon>
        <taxon>Membracoidea</taxon>
        <taxon>Cicadellidae</taxon>
        <taxon>Cicadellinae</taxon>
        <taxon>Proconiini</taxon>
        <taxon>Cuerna</taxon>
    </lineage>
</organism>